<feature type="domain" description="Yippee" evidence="14">
    <location>
        <begin position="263"/>
        <end position="360"/>
    </location>
</feature>
<evidence type="ECO:0000259" key="13">
    <source>
        <dbReference type="PROSITE" id="PS51485"/>
    </source>
</evidence>
<evidence type="ECO:0000256" key="11">
    <source>
        <dbReference type="ARBA" id="ARBA00023288"/>
    </source>
</evidence>
<keyword evidence="11" id="KW-0449">Lipoprotein</keyword>
<dbReference type="CDD" id="cd11019">
    <property type="entry name" value="OsENODL1_like"/>
    <property type="match status" value="1"/>
</dbReference>
<dbReference type="PROSITE" id="PS51792">
    <property type="entry name" value="YIPPEE"/>
    <property type="match status" value="1"/>
</dbReference>
<comment type="caution">
    <text evidence="15">The sequence shown here is derived from an EMBL/GenBank/DDBJ whole genome shotgun (WGS) entry which is preliminary data.</text>
</comment>
<evidence type="ECO:0000256" key="6">
    <source>
        <dbReference type="ARBA" id="ARBA00022729"/>
    </source>
</evidence>
<comment type="similarity">
    <text evidence="12">Belongs to the early nodulin-like (ENODL) family.</text>
</comment>
<dbReference type="InterPro" id="IPR003245">
    <property type="entry name" value="Phytocyanin_dom"/>
</dbReference>
<keyword evidence="7" id="KW-0862">Zinc</keyword>
<gene>
    <name evidence="15" type="ORF">RJT34_23345</name>
</gene>
<evidence type="ECO:0000256" key="9">
    <source>
        <dbReference type="ARBA" id="ARBA00023157"/>
    </source>
</evidence>
<keyword evidence="9" id="KW-1015">Disulfide bond</keyword>
<evidence type="ECO:0000256" key="1">
    <source>
        <dbReference type="ARBA" id="ARBA00004609"/>
    </source>
</evidence>
<dbReference type="PROSITE" id="PS51485">
    <property type="entry name" value="PHYTOCYANIN"/>
    <property type="match status" value="1"/>
</dbReference>
<dbReference type="GO" id="GO:0009055">
    <property type="term" value="F:electron transfer activity"/>
    <property type="evidence" value="ECO:0007669"/>
    <property type="project" value="InterPro"/>
</dbReference>
<keyword evidence="10" id="KW-0325">Glycoprotein</keyword>
<keyword evidence="4" id="KW-0336">GPI-anchor</keyword>
<evidence type="ECO:0000256" key="8">
    <source>
        <dbReference type="ARBA" id="ARBA00023136"/>
    </source>
</evidence>
<evidence type="ECO:0000256" key="5">
    <source>
        <dbReference type="ARBA" id="ARBA00022723"/>
    </source>
</evidence>
<dbReference type="AlphaFoldDB" id="A0AAN9IEV8"/>
<dbReference type="Proteomes" id="UP001359559">
    <property type="component" value="Unassembled WGS sequence"/>
</dbReference>
<dbReference type="GO" id="GO:0098552">
    <property type="term" value="C:side of membrane"/>
    <property type="evidence" value="ECO:0007669"/>
    <property type="project" value="UniProtKB-KW"/>
</dbReference>
<keyword evidence="8" id="KW-0472">Membrane</keyword>
<dbReference type="GO" id="GO:0046872">
    <property type="term" value="F:metal ion binding"/>
    <property type="evidence" value="ECO:0007669"/>
    <property type="project" value="UniProtKB-KW"/>
</dbReference>
<keyword evidence="5" id="KW-0479">Metal-binding</keyword>
<evidence type="ECO:0000313" key="15">
    <source>
        <dbReference type="EMBL" id="KAK7278318.1"/>
    </source>
</evidence>
<sequence length="361" mass="40396">MGQRSEIYIVFSNFPNLALHGIEFNLSEMANLLSHNKFLVSLLLTLVQIQTMVLSYQYKVGDLDSWGIPTSANPQIYTKWSKDHNLTIGDSLLFLYPPSQDSVIQVTEESYKKCNLKNPILYMNNGNSLFNITSNGVFYFTSGEAGHCQKNQKLRISVGGVGGGGENMDEAPGPSSSLPAYAPSYPTVFGNIPVAPSSSDSPHLTSISHVLITGFVICALFSALIEPLEDNLHKEKKNLEEGWSKVGLKYKLAFDMEDWIGPRLYSCCNCRNHVALHDDVISKAFQGRSGRAFLFSHAMNITVGPKEDRQLMTGLHTVADVFCSDCHEVLGWKYERAYEETQKYKEGKFILEKSKIVRENW</sequence>
<feature type="domain" description="Phytocyanin" evidence="13">
    <location>
        <begin position="56"/>
        <end position="160"/>
    </location>
</feature>
<evidence type="ECO:0000256" key="2">
    <source>
        <dbReference type="ARBA" id="ARBA00005613"/>
    </source>
</evidence>
<evidence type="ECO:0000313" key="16">
    <source>
        <dbReference type="Proteomes" id="UP001359559"/>
    </source>
</evidence>
<dbReference type="Pfam" id="PF02298">
    <property type="entry name" value="Cu_bind_like"/>
    <property type="match status" value="1"/>
</dbReference>
<evidence type="ECO:0000256" key="4">
    <source>
        <dbReference type="ARBA" id="ARBA00022622"/>
    </source>
</evidence>
<evidence type="ECO:0000256" key="12">
    <source>
        <dbReference type="ARBA" id="ARBA00035011"/>
    </source>
</evidence>
<accession>A0AAN9IEV8</accession>
<dbReference type="FunFam" id="2.60.40.420:FF:000010">
    <property type="entry name" value="Early nodulin-like protein 1"/>
    <property type="match status" value="1"/>
</dbReference>
<evidence type="ECO:0000259" key="14">
    <source>
        <dbReference type="PROSITE" id="PS51792"/>
    </source>
</evidence>
<dbReference type="Gene3D" id="2.60.40.420">
    <property type="entry name" value="Cupredoxins - blue copper proteins"/>
    <property type="match status" value="1"/>
</dbReference>
<dbReference type="SUPFAM" id="SSF49503">
    <property type="entry name" value="Cupredoxins"/>
    <property type="match status" value="1"/>
</dbReference>
<dbReference type="EMBL" id="JAYKXN010000006">
    <property type="protein sequence ID" value="KAK7278318.1"/>
    <property type="molecule type" value="Genomic_DNA"/>
</dbReference>
<evidence type="ECO:0000256" key="7">
    <source>
        <dbReference type="ARBA" id="ARBA00022833"/>
    </source>
</evidence>
<protein>
    <submittedName>
        <fullName evidence="15">Uncharacterized protein</fullName>
    </submittedName>
</protein>
<evidence type="ECO:0000256" key="3">
    <source>
        <dbReference type="ARBA" id="ARBA00022475"/>
    </source>
</evidence>
<dbReference type="PANTHER" id="PTHR13848">
    <property type="entry name" value="PROTEIN YIPPEE-LIKE CG15309-RELATED"/>
    <property type="match status" value="1"/>
</dbReference>
<name>A0AAN9IEV8_CLITE</name>
<keyword evidence="6" id="KW-0732">Signal</keyword>
<keyword evidence="3" id="KW-1003">Cell membrane</keyword>
<dbReference type="InterPro" id="IPR004910">
    <property type="entry name" value="Yippee/Mis18/Cereblon"/>
</dbReference>
<organism evidence="15 16">
    <name type="scientific">Clitoria ternatea</name>
    <name type="common">Butterfly pea</name>
    <dbReference type="NCBI Taxonomy" id="43366"/>
    <lineage>
        <taxon>Eukaryota</taxon>
        <taxon>Viridiplantae</taxon>
        <taxon>Streptophyta</taxon>
        <taxon>Embryophyta</taxon>
        <taxon>Tracheophyta</taxon>
        <taxon>Spermatophyta</taxon>
        <taxon>Magnoliopsida</taxon>
        <taxon>eudicotyledons</taxon>
        <taxon>Gunneridae</taxon>
        <taxon>Pentapetalae</taxon>
        <taxon>rosids</taxon>
        <taxon>fabids</taxon>
        <taxon>Fabales</taxon>
        <taxon>Fabaceae</taxon>
        <taxon>Papilionoideae</taxon>
        <taxon>50 kb inversion clade</taxon>
        <taxon>NPAAA clade</taxon>
        <taxon>indigoferoid/millettioid clade</taxon>
        <taxon>Phaseoleae</taxon>
        <taxon>Clitoria</taxon>
    </lineage>
</organism>
<dbReference type="Pfam" id="PF03226">
    <property type="entry name" value="Yippee-Mis18"/>
    <property type="match status" value="1"/>
</dbReference>
<reference evidence="15 16" key="1">
    <citation type="submission" date="2024-01" db="EMBL/GenBank/DDBJ databases">
        <title>The genomes of 5 underutilized Papilionoideae crops provide insights into root nodulation and disease resistance.</title>
        <authorList>
            <person name="Yuan L."/>
        </authorList>
    </citation>
    <scope>NUCLEOTIDE SEQUENCE [LARGE SCALE GENOMIC DNA]</scope>
    <source>
        <strain evidence="15">LY-2023</strain>
        <tissue evidence="15">Leaf</tissue>
    </source>
</reference>
<comment type="subcellular location">
    <subcellularLocation>
        <location evidence="1">Cell membrane</location>
        <topology evidence="1">Lipid-anchor</topology>
        <topology evidence="1">GPI-anchor</topology>
    </subcellularLocation>
</comment>
<dbReference type="GO" id="GO:0005886">
    <property type="term" value="C:plasma membrane"/>
    <property type="evidence" value="ECO:0007669"/>
    <property type="project" value="UniProtKB-SubCell"/>
</dbReference>
<dbReference type="InterPro" id="IPR041846">
    <property type="entry name" value="ENL_dom"/>
</dbReference>
<proteinExistence type="inferred from homology"/>
<comment type="similarity">
    <text evidence="2">Belongs to the yippee family.</text>
</comment>
<dbReference type="InterPro" id="IPR039058">
    <property type="entry name" value="Yippee_fam"/>
</dbReference>
<evidence type="ECO:0000256" key="10">
    <source>
        <dbReference type="ARBA" id="ARBA00023180"/>
    </source>
</evidence>
<dbReference type="InterPro" id="IPR034751">
    <property type="entry name" value="Yippee"/>
</dbReference>
<keyword evidence="16" id="KW-1185">Reference proteome</keyword>
<dbReference type="InterPro" id="IPR008972">
    <property type="entry name" value="Cupredoxin"/>
</dbReference>